<reference evidence="3" key="1">
    <citation type="journal article" date="2023" name="Mol. Phylogenet. Evol.">
        <title>Genome-scale phylogeny and comparative genomics of the fungal order Sordariales.</title>
        <authorList>
            <person name="Hensen N."/>
            <person name="Bonometti L."/>
            <person name="Westerberg I."/>
            <person name="Brannstrom I.O."/>
            <person name="Guillou S."/>
            <person name="Cros-Aarteil S."/>
            <person name="Calhoun S."/>
            <person name="Haridas S."/>
            <person name="Kuo A."/>
            <person name="Mondo S."/>
            <person name="Pangilinan J."/>
            <person name="Riley R."/>
            <person name="LaButti K."/>
            <person name="Andreopoulos B."/>
            <person name="Lipzen A."/>
            <person name="Chen C."/>
            <person name="Yan M."/>
            <person name="Daum C."/>
            <person name="Ng V."/>
            <person name="Clum A."/>
            <person name="Steindorff A."/>
            <person name="Ohm R.A."/>
            <person name="Martin F."/>
            <person name="Silar P."/>
            <person name="Natvig D.O."/>
            <person name="Lalanne C."/>
            <person name="Gautier V."/>
            <person name="Ament-Velasquez S.L."/>
            <person name="Kruys A."/>
            <person name="Hutchinson M.I."/>
            <person name="Powell A.J."/>
            <person name="Barry K."/>
            <person name="Miller A.N."/>
            <person name="Grigoriev I.V."/>
            <person name="Debuchy R."/>
            <person name="Gladieux P."/>
            <person name="Hiltunen Thoren M."/>
            <person name="Johannesson H."/>
        </authorList>
    </citation>
    <scope>NUCLEOTIDE SEQUENCE</scope>
    <source>
        <strain evidence="3">CBS 103.79</strain>
    </source>
</reference>
<dbReference type="PANTHER" id="PTHR45458">
    <property type="entry name" value="SHORT-CHAIN DEHYDROGENASE/REDUCTASE SDR"/>
    <property type="match status" value="1"/>
</dbReference>
<accession>A0AAN6MGE1</accession>
<comment type="caution">
    <text evidence="3">The sequence shown here is derived from an EMBL/GenBank/DDBJ whole genome shotgun (WGS) entry which is preliminary data.</text>
</comment>
<evidence type="ECO:0000313" key="3">
    <source>
        <dbReference type="EMBL" id="KAK3900084.1"/>
    </source>
</evidence>
<evidence type="ECO:0000256" key="1">
    <source>
        <dbReference type="ARBA" id="ARBA00022857"/>
    </source>
</evidence>
<organism evidence="3 4">
    <name type="scientific">Staphylotrichum tortipilum</name>
    <dbReference type="NCBI Taxonomy" id="2831512"/>
    <lineage>
        <taxon>Eukaryota</taxon>
        <taxon>Fungi</taxon>
        <taxon>Dikarya</taxon>
        <taxon>Ascomycota</taxon>
        <taxon>Pezizomycotina</taxon>
        <taxon>Sordariomycetes</taxon>
        <taxon>Sordariomycetidae</taxon>
        <taxon>Sordariales</taxon>
        <taxon>Chaetomiaceae</taxon>
        <taxon>Staphylotrichum</taxon>
    </lineage>
</organism>
<proteinExistence type="inferred from homology"/>
<evidence type="ECO:0000313" key="4">
    <source>
        <dbReference type="Proteomes" id="UP001303889"/>
    </source>
</evidence>
<dbReference type="EMBL" id="MU855707">
    <property type="protein sequence ID" value="KAK3900084.1"/>
    <property type="molecule type" value="Genomic_DNA"/>
</dbReference>
<dbReference type="Proteomes" id="UP001303889">
    <property type="component" value="Unassembled WGS sequence"/>
</dbReference>
<name>A0AAN6MGE1_9PEZI</name>
<gene>
    <name evidence="3" type="ORF">C8A05DRAFT_36277</name>
</gene>
<dbReference type="PRINTS" id="PR00080">
    <property type="entry name" value="SDRFAMILY"/>
</dbReference>
<sequence length="240" mass="25225">MTVYVITGTRAGLGLEYVRQLSTNPTNTIFALVRSLTGDLSALETIQSHATTRAAIHILECDLSSATSISSLPTRLFTTHAALKIDILLNNAAILHHRTTTALTMDPSTLLSHLTTNTVGPALLLQSLYPLLAPFARVVNVSSGIGSTALVASGRLGPVLTAYSVSKAALNMLTLHQARQVREGVVVVAMDPGHAKTEMGGEEAVLEVEESVKGVLGVVEGLGVGDGGRFLLYTGAEVEW</sequence>
<dbReference type="Gene3D" id="3.40.50.720">
    <property type="entry name" value="NAD(P)-binding Rossmann-like Domain"/>
    <property type="match status" value="1"/>
</dbReference>
<dbReference type="PROSITE" id="PS00061">
    <property type="entry name" value="ADH_SHORT"/>
    <property type="match status" value="1"/>
</dbReference>
<dbReference type="InterPro" id="IPR020904">
    <property type="entry name" value="Sc_DH/Rdtase_CS"/>
</dbReference>
<dbReference type="InterPro" id="IPR052184">
    <property type="entry name" value="SDR_enzymes"/>
</dbReference>
<protein>
    <submittedName>
        <fullName evidence="3">NADP-dependent dehydrogenase</fullName>
    </submittedName>
</protein>
<keyword evidence="4" id="KW-1185">Reference proteome</keyword>
<dbReference type="AlphaFoldDB" id="A0AAN6MGE1"/>
<keyword evidence="1" id="KW-0521">NADP</keyword>
<dbReference type="InterPro" id="IPR036291">
    <property type="entry name" value="NAD(P)-bd_dom_sf"/>
</dbReference>
<dbReference type="PANTHER" id="PTHR45458:SF1">
    <property type="entry name" value="SHORT CHAIN DEHYDROGENASE"/>
    <property type="match status" value="1"/>
</dbReference>
<dbReference type="GO" id="GO:0016616">
    <property type="term" value="F:oxidoreductase activity, acting on the CH-OH group of donors, NAD or NADP as acceptor"/>
    <property type="evidence" value="ECO:0007669"/>
    <property type="project" value="TreeGrafter"/>
</dbReference>
<reference evidence="3" key="2">
    <citation type="submission" date="2023-05" db="EMBL/GenBank/DDBJ databases">
        <authorList>
            <consortium name="Lawrence Berkeley National Laboratory"/>
            <person name="Steindorff A."/>
            <person name="Hensen N."/>
            <person name="Bonometti L."/>
            <person name="Westerberg I."/>
            <person name="Brannstrom I.O."/>
            <person name="Guillou S."/>
            <person name="Cros-Aarteil S."/>
            <person name="Calhoun S."/>
            <person name="Haridas S."/>
            <person name="Kuo A."/>
            <person name="Mondo S."/>
            <person name="Pangilinan J."/>
            <person name="Riley R."/>
            <person name="Labutti K."/>
            <person name="Andreopoulos B."/>
            <person name="Lipzen A."/>
            <person name="Chen C."/>
            <person name="Yanf M."/>
            <person name="Daum C."/>
            <person name="Ng V."/>
            <person name="Clum A."/>
            <person name="Ohm R."/>
            <person name="Martin F."/>
            <person name="Silar P."/>
            <person name="Natvig D."/>
            <person name="Lalanne C."/>
            <person name="Gautier V."/>
            <person name="Ament-Velasquez S.L."/>
            <person name="Kruys A."/>
            <person name="Hutchinson M.I."/>
            <person name="Powell A.J."/>
            <person name="Barry K."/>
            <person name="Miller A.N."/>
            <person name="Grigoriev I.V."/>
            <person name="Debuchy R."/>
            <person name="Gladieux P."/>
            <person name="Thoren M.H."/>
            <person name="Johannesson H."/>
        </authorList>
    </citation>
    <scope>NUCLEOTIDE SEQUENCE</scope>
    <source>
        <strain evidence="3">CBS 103.79</strain>
    </source>
</reference>
<dbReference type="InterPro" id="IPR002347">
    <property type="entry name" value="SDR_fam"/>
</dbReference>
<dbReference type="Pfam" id="PF00106">
    <property type="entry name" value="adh_short"/>
    <property type="match status" value="1"/>
</dbReference>
<dbReference type="PRINTS" id="PR00081">
    <property type="entry name" value="GDHRDH"/>
</dbReference>
<dbReference type="SUPFAM" id="SSF51735">
    <property type="entry name" value="NAD(P)-binding Rossmann-fold domains"/>
    <property type="match status" value="1"/>
</dbReference>
<comment type="similarity">
    <text evidence="2">Belongs to the short-chain dehydrogenases/reductases (SDR) family.</text>
</comment>
<evidence type="ECO:0000256" key="2">
    <source>
        <dbReference type="RuleBase" id="RU000363"/>
    </source>
</evidence>